<accession>A0AAE5GSM9</accession>
<proteinExistence type="predicted"/>
<protein>
    <submittedName>
        <fullName evidence="1">Uncharacterized protein</fullName>
    </submittedName>
</protein>
<gene>
    <name evidence="1" type="ORF">F0237_17545</name>
</gene>
<name>A0AAE5GSM9_9VIBR</name>
<dbReference type="Proteomes" id="UP000572722">
    <property type="component" value="Unassembled WGS sequence"/>
</dbReference>
<sequence length="127" mass="14222">MSSNNILSPTLIESGRDIPLKELLFAKRVLDNYLAVAQETSPIELLDEMRDAAKGVEYFKTDSNPCEARNVISEMFSAIDASNSFDDYKVLAGKPRQALNELIEDRAQLIKHERGLLLAAGYDFSRI</sequence>
<dbReference type="RefSeq" id="WP_171324037.1">
    <property type="nucleotide sequence ID" value="NZ_JAKETU010000002.1"/>
</dbReference>
<reference evidence="1 2" key="1">
    <citation type="submission" date="2019-08" db="EMBL/GenBank/DDBJ databases">
        <title>Draft genome sequencing and comparative genomics of hatchery-associated Vibrios.</title>
        <authorList>
            <person name="Kehlet-Delgado H."/>
            <person name="Mueller R.S."/>
        </authorList>
    </citation>
    <scope>NUCLEOTIDE SEQUENCE [LARGE SCALE GENOMIC DNA]</scope>
    <source>
        <strain evidence="1 2">01-65-5-1</strain>
    </source>
</reference>
<dbReference type="AlphaFoldDB" id="A0AAE5GSM9"/>
<comment type="caution">
    <text evidence="1">The sequence shown here is derived from an EMBL/GenBank/DDBJ whole genome shotgun (WGS) entry which is preliminary data.</text>
</comment>
<organism evidence="1 2">
    <name type="scientific">Vibrio tubiashii</name>
    <dbReference type="NCBI Taxonomy" id="29498"/>
    <lineage>
        <taxon>Bacteria</taxon>
        <taxon>Pseudomonadati</taxon>
        <taxon>Pseudomonadota</taxon>
        <taxon>Gammaproteobacteria</taxon>
        <taxon>Vibrionales</taxon>
        <taxon>Vibrionaceae</taxon>
        <taxon>Vibrio</taxon>
        <taxon>Vibrio oreintalis group</taxon>
    </lineage>
</organism>
<dbReference type="EMBL" id="VTXO01000008">
    <property type="protein sequence ID" value="NOI82475.1"/>
    <property type="molecule type" value="Genomic_DNA"/>
</dbReference>
<evidence type="ECO:0000313" key="2">
    <source>
        <dbReference type="Proteomes" id="UP000572722"/>
    </source>
</evidence>
<evidence type="ECO:0000313" key="1">
    <source>
        <dbReference type="EMBL" id="NOI82475.1"/>
    </source>
</evidence>